<name>A0A834CK94_ORYME</name>
<dbReference type="Proteomes" id="UP000646548">
    <property type="component" value="Unassembled WGS sequence"/>
</dbReference>
<comment type="caution">
    <text evidence="1">The sequence shown here is derived from an EMBL/GenBank/DDBJ whole genome shotgun (WGS) entry which is preliminary data.</text>
</comment>
<protein>
    <submittedName>
        <fullName evidence="1">Uncharacterized protein</fullName>
    </submittedName>
</protein>
<gene>
    <name evidence="1" type="ORF">FQA47_003034</name>
</gene>
<reference evidence="1" key="1">
    <citation type="journal article" name="BMC Genomics">
        <title>Long-read sequencing and de novo genome assembly of marine medaka (Oryzias melastigma).</title>
        <authorList>
            <person name="Liang P."/>
            <person name="Saqib H.S.A."/>
            <person name="Ni X."/>
            <person name="Shen Y."/>
        </authorList>
    </citation>
    <scope>NUCLEOTIDE SEQUENCE</scope>
    <source>
        <strain evidence="1">Bigg-433</strain>
    </source>
</reference>
<dbReference type="EMBL" id="WKFB01000231">
    <property type="protein sequence ID" value="KAF6730759.1"/>
    <property type="molecule type" value="Genomic_DNA"/>
</dbReference>
<dbReference type="AlphaFoldDB" id="A0A834CK94"/>
<organism evidence="1 2">
    <name type="scientific">Oryzias melastigma</name>
    <name type="common">Marine medaka</name>
    <dbReference type="NCBI Taxonomy" id="30732"/>
    <lineage>
        <taxon>Eukaryota</taxon>
        <taxon>Metazoa</taxon>
        <taxon>Chordata</taxon>
        <taxon>Craniata</taxon>
        <taxon>Vertebrata</taxon>
        <taxon>Euteleostomi</taxon>
        <taxon>Actinopterygii</taxon>
        <taxon>Neopterygii</taxon>
        <taxon>Teleostei</taxon>
        <taxon>Neoteleostei</taxon>
        <taxon>Acanthomorphata</taxon>
        <taxon>Ovalentaria</taxon>
        <taxon>Atherinomorphae</taxon>
        <taxon>Beloniformes</taxon>
        <taxon>Adrianichthyidae</taxon>
        <taxon>Oryziinae</taxon>
        <taxon>Oryzias</taxon>
    </lineage>
</organism>
<sequence length="124" mass="14460">MKVKKQKEVNQRNTAIMKRNKITTNKKQTASVMVGGVQIRPKVCPCWAPTRHKQEQAHFQGKTNTTTNCIMPTKYKIQHRKHSFVNLIQKYFQTEILRVLQGKTKVTTAWQTRKKLSLTTFTLC</sequence>
<evidence type="ECO:0000313" key="1">
    <source>
        <dbReference type="EMBL" id="KAF6730759.1"/>
    </source>
</evidence>
<accession>A0A834CK94</accession>
<evidence type="ECO:0000313" key="2">
    <source>
        <dbReference type="Proteomes" id="UP000646548"/>
    </source>
</evidence>
<proteinExistence type="predicted"/>